<protein>
    <recommendedName>
        <fullName evidence="4">Pseudouridine synthase</fullName>
        <ecNumber evidence="4">5.4.99.-</ecNumber>
    </recommendedName>
</protein>
<dbReference type="GO" id="GO:0000455">
    <property type="term" value="P:enzyme-directed rRNA pseudouridine synthesis"/>
    <property type="evidence" value="ECO:0007669"/>
    <property type="project" value="TreeGrafter"/>
</dbReference>
<dbReference type="CDD" id="cd02869">
    <property type="entry name" value="PseudoU_synth_RluA_like"/>
    <property type="match status" value="1"/>
</dbReference>
<evidence type="ECO:0000256" key="3">
    <source>
        <dbReference type="PIRSR" id="PIRSR606225-1"/>
    </source>
</evidence>
<dbReference type="OrthoDB" id="9807829at2"/>
<comment type="similarity">
    <text evidence="2 4">Belongs to the pseudouridine synthase RluA family.</text>
</comment>
<keyword evidence="7" id="KW-1185">Reference proteome</keyword>
<comment type="catalytic activity">
    <reaction evidence="1 4">
        <text>a uridine in RNA = a pseudouridine in RNA</text>
        <dbReference type="Rhea" id="RHEA:48348"/>
        <dbReference type="Rhea" id="RHEA-COMP:12068"/>
        <dbReference type="Rhea" id="RHEA-COMP:12069"/>
        <dbReference type="ChEBI" id="CHEBI:65314"/>
        <dbReference type="ChEBI" id="CHEBI:65315"/>
    </reaction>
</comment>
<dbReference type="RefSeq" id="WP_009167185.1">
    <property type="nucleotide sequence ID" value="NZ_ALXG01000045.1"/>
</dbReference>
<dbReference type="InterPro" id="IPR006145">
    <property type="entry name" value="PsdUridine_synth_RsuA/RluA"/>
</dbReference>
<feature type="active site" evidence="3">
    <location>
        <position position="135"/>
    </location>
</feature>
<comment type="caution">
    <text evidence="6">The sequence shown here is derived from an EMBL/GenBank/DDBJ whole genome shotgun (WGS) entry which is preliminary data.</text>
</comment>
<feature type="domain" description="Pseudouridine synthase RsuA/RluA-like" evidence="5">
    <location>
        <begin position="87"/>
        <end position="239"/>
    </location>
</feature>
<evidence type="ECO:0000313" key="7">
    <source>
        <dbReference type="Proteomes" id="UP000019474"/>
    </source>
</evidence>
<dbReference type="PANTHER" id="PTHR21600">
    <property type="entry name" value="MITOCHONDRIAL RNA PSEUDOURIDINE SYNTHASE"/>
    <property type="match status" value="1"/>
</dbReference>
<name>W9EFD5_9LACO</name>
<dbReference type="NCBIfam" id="TIGR00005">
    <property type="entry name" value="rluA_subfam"/>
    <property type="match status" value="1"/>
</dbReference>
<dbReference type="GO" id="GO:0003723">
    <property type="term" value="F:RNA binding"/>
    <property type="evidence" value="ECO:0007669"/>
    <property type="project" value="InterPro"/>
</dbReference>
<evidence type="ECO:0000256" key="1">
    <source>
        <dbReference type="ARBA" id="ARBA00000073"/>
    </source>
</evidence>
<dbReference type="GO" id="GO:0009982">
    <property type="term" value="F:pseudouridine synthase activity"/>
    <property type="evidence" value="ECO:0007669"/>
    <property type="project" value="InterPro"/>
</dbReference>
<evidence type="ECO:0000256" key="2">
    <source>
        <dbReference type="ARBA" id="ARBA00010876"/>
    </source>
</evidence>
<dbReference type="GO" id="GO:0140098">
    <property type="term" value="F:catalytic activity, acting on RNA"/>
    <property type="evidence" value="ECO:0007669"/>
    <property type="project" value="UniProtKB-ARBA"/>
</dbReference>
<dbReference type="SUPFAM" id="SSF55120">
    <property type="entry name" value="Pseudouridine synthase"/>
    <property type="match status" value="1"/>
</dbReference>
<organism evidence="6 7">
    <name type="scientific">Fructilactobacillus florum 8D</name>
    <dbReference type="NCBI Taxonomy" id="1221538"/>
    <lineage>
        <taxon>Bacteria</taxon>
        <taxon>Bacillati</taxon>
        <taxon>Bacillota</taxon>
        <taxon>Bacilli</taxon>
        <taxon>Lactobacillales</taxon>
        <taxon>Lactobacillaceae</taxon>
        <taxon>Fructilactobacillus</taxon>
    </lineage>
</organism>
<comment type="function">
    <text evidence="4">Responsible for synthesis of pseudouridine from uracil.</text>
</comment>
<dbReference type="Gene3D" id="3.30.2350.10">
    <property type="entry name" value="Pseudouridine synthase"/>
    <property type="match status" value="1"/>
</dbReference>
<dbReference type="AlphaFoldDB" id="W9EFD5"/>
<dbReference type="InterPro" id="IPR006225">
    <property type="entry name" value="PsdUridine_synth_RluC/D"/>
</dbReference>
<evidence type="ECO:0000313" key="6">
    <source>
        <dbReference type="EMBL" id="ETO39956.1"/>
    </source>
</evidence>
<dbReference type="InterPro" id="IPR020103">
    <property type="entry name" value="PsdUridine_synth_cat_dom_sf"/>
</dbReference>
<dbReference type="EMBL" id="ALXG01000045">
    <property type="protein sequence ID" value="ETO39956.1"/>
    <property type="molecule type" value="Genomic_DNA"/>
</dbReference>
<reference evidence="6 7" key="1">
    <citation type="submission" date="2012-08" db="EMBL/GenBank/DDBJ databases">
        <title>Genome sequencing of Lactobacillus florum 8D.</title>
        <authorList>
            <person name="Kim E.B."/>
            <person name="Marco M.L."/>
        </authorList>
    </citation>
    <scope>NUCLEOTIDE SEQUENCE [LARGE SCALE GENOMIC DNA]</scope>
    <source>
        <strain evidence="6 7">8D</strain>
    </source>
</reference>
<dbReference type="EC" id="5.4.99.-" evidence="4"/>
<dbReference type="InterPro" id="IPR050188">
    <property type="entry name" value="RluA_PseudoU_synthase"/>
</dbReference>
<proteinExistence type="inferred from homology"/>
<dbReference type="PATRIC" id="fig|1221538.3.peg.1069"/>
<keyword evidence="4" id="KW-0413">Isomerase</keyword>
<accession>W9EFD5</accession>
<gene>
    <name evidence="6" type="ORF">B808_1064</name>
</gene>
<dbReference type="Pfam" id="PF00849">
    <property type="entry name" value="PseudoU_synth_2"/>
    <property type="match status" value="1"/>
</dbReference>
<evidence type="ECO:0000259" key="5">
    <source>
        <dbReference type="Pfam" id="PF00849"/>
    </source>
</evidence>
<evidence type="ECO:0000256" key="4">
    <source>
        <dbReference type="RuleBase" id="RU362028"/>
    </source>
</evidence>
<dbReference type="Proteomes" id="UP000019474">
    <property type="component" value="Unassembled WGS sequence"/>
</dbReference>
<sequence>MISYQWYHQGSQPLLLRTFLFQQGVTRTLLKRIKYHGGSLLVNQIAVHSDFSVQPGALVQIILPPEPQNPVLQVSNLPIEILLETENYLVVNKPVPLATVPSRLHPRDTLANRVLGYFVRSKAASQVIHVVNRLDRETSGPVIFAKNALAHAILDQKFQTHEIHKFYVAGLQGRIPWRHAEINLPLGRMEGSFLKRTVREDGKPSRTEFWRERFTATRSLVKVQLHTGRTHQIRVHFAALGYPLLGDWLYNDHPTDFSHQALHCYQMSFWSPLDRCQLTVTVPLPAYFQTLIPD</sequence>
<dbReference type="PANTHER" id="PTHR21600:SF35">
    <property type="entry name" value="PSEUDOURIDINE SYNTHASE"/>
    <property type="match status" value="1"/>
</dbReference>